<dbReference type="PANTHER" id="PTHR21666:SF270">
    <property type="entry name" value="MUREIN HYDROLASE ACTIVATOR ENVC"/>
    <property type="match status" value="1"/>
</dbReference>
<keyword evidence="2" id="KW-0732">Signal</keyword>
<dbReference type="InterPro" id="IPR050570">
    <property type="entry name" value="Cell_wall_metabolism_enzyme"/>
</dbReference>
<dbReference type="Proteomes" id="UP001258994">
    <property type="component" value="Chromosome"/>
</dbReference>
<name>A0ABY9TV06_9GAMM</name>
<feature type="coiled-coil region" evidence="1">
    <location>
        <begin position="185"/>
        <end position="261"/>
    </location>
</feature>
<dbReference type="Gene3D" id="2.70.70.10">
    <property type="entry name" value="Glucose Permease (Domain IIA)"/>
    <property type="match status" value="1"/>
</dbReference>
<evidence type="ECO:0000313" key="4">
    <source>
        <dbReference type="EMBL" id="WNC72558.1"/>
    </source>
</evidence>
<evidence type="ECO:0000256" key="1">
    <source>
        <dbReference type="SAM" id="Coils"/>
    </source>
</evidence>
<dbReference type="InterPro" id="IPR011055">
    <property type="entry name" value="Dup_hybrid_motif"/>
</dbReference>
<evidence type="ECO:0000256" key="2">
    <source>
        <dbReference type="SAM" id="SignalP"/>
    </source>
</evidence>
<evidence type="ECO:0000313" key="5">
    <source>
        <dbReference type="Proteomes" id="UP001258994"/>
    </source>
</evidence>
<accession>A0ABY9TV06</accession>
<dbReference type="Gene3D" id="6.10.250.3150">
    <property type="match status" value="1"/>
</dbReference>
<sequence length="391" mass="44580">MSLLHSLIQKHYYTVIKAFKSLSLCLLCLLCVNQPVVFAQNNDAKKDLSSVKQKIEQQKAAIKLTDEQQQHIQKQLKRDDLAIAKTAAKMNDTQGKQQQTQVKIKQLNKQQQVLETKKKQQEDVLAEQIRSAYSAGHHDYLKLLLNQQGPNKVQRTLTYYQYLNDARMTSIENFEQVLIELGKIEQQQQQQAEQLQVLVAEQKQQKQAIEEKQQERKQTLKTLNSQILSSKQRLNKLEGEEKSLIQTLARIQAQLQKEKELKGLSKLKKKLKWPVRGRIAHSFGTKKQGYLRWKGVLLNAGVGKSVKTIHNGTVLFADWLKGYGLVIVVDHGEGYMSLYGHNQTLLKGVGDRVEIGEPIALVGQSGGQSQSGLYFEIRHKGKPVNPKLWCK</sequence>
<dbReference type="RefSeq" id="WP_348391675.1">
    <property type="nucleotide sequence ID" value="NZ_CP134145.1"/>
</dbReference>
<keyword evidence="1" id="KW-0175">Coiled coil</keyword>
<proteinExistence type="predicted"/>
<reference evidence="5" key="1">
    <citation type="submission" date="2023-09" db="EMBL/GenBank/DDBJ databases">
        <authorList>
            <person name="Li S."/>
            <person name="Li X."/>
            <person name="Zhang C."/>
            <person name="Zhao Z."/>
        </authorList>
    </citation>
    <scope>NUCLEOTIDE SEQUENCE [LARGE SCALE GENOMIC DNA]</scope>
    <source>
        <strain evidence="5">SQ149</strain>
    </source>
</reference>
<keyword evidence="5" id="KW-1185">Reference proteome</keyword>
<feature type="domain" description="M23ase beta-sheet core" evidence="3">
    <location>
        <begin position="293"/>
        <end position="386"/>
    </location>
</feature>
<feature type="coiled-coil region" evidence="1">
    <location>
        <begin position="41"/>
        <end position="124"/>
    </location>
</feature>
<feature type="signal peptide" evidence="2">
    <location>
        <begin position="1"/>
        <end position="39"/>
    </location>
</feature>
<dbReference type="InterPro" id="IPR016047">
    <property type="entry name" value="M23ase_b-sheet_dom"/>
</dbReference>
<dbReference type="Pfam" id="PF01551">
    <property type="entry name" value="Peptidase_M23"/>
    <property type="match status" value="1"/>
</dbReference>
<gene>
    <name evidence="4" type="ORF">RGQ13_00870</name>
</gene>
<dbReference type="EMBL" id="CP134145">
    <property type="protein sequence ID" value="WNC72558.1"/>
    <property type="molecule type" value="Genomic_DNA"/>
</dbReference>
<feature type="chain" id="PRO_5047431317" evidence="2">
    <location>
        <begin position="40"/>
        <end position="391"/>
    </location>
</feature>
<organism evidence="4 5">
    <name type="scientific">Thalassotalea psychrophila</name>
    <dbReference type="NCBI Taxonomy" id="3065647"/>
    <lineage>
        <taxon>Bacteria</taxon>
        <taxon>Pseudomonadati</taxon>
        <taxon>Pseudomonadota</taxon>
        <taxon>Gammaproteobacteria</taxon>
        <taxon>Alteromonadales</taxon>
        <taxon>Colwelliaceae</taxon>
        <taxon>Thalassotalea</taxon>
    </lineage>
</organism>
<dbReference type="PANTHER" id="PTHR21666">
    <property type="entry name" value="PEPTIDASE-RELATED"/>
    <property type="match status" value="1"/>
</dbReference>
<dbReference type="SUPFAM" id="SSF51261">
    <property type="entry name" value="Duplicated hybrid motif"/>
    <property type="match status" value="1"/>
</dbReference>
<evidence type="ECO:0000259" key="3">
    <source>
        <dbReference type="Pfam" id="PF01551"/>
    </source>
</evidence>
<protein>
    <submittedName>
        <fullName evidence="4">Peptidoglycan DD-metalloendopeptidase family protein</fullName>
    </submittedName>
</protein>
<dbReference type="CDD" id="cd12797">
    <property type="entry name" value="M23_peptidase"/>
    <property type="match status" value="1"/>
</dbReference>